<comment type="caution">
    <text evidence="1">The sequence shown here is derived from an EMBL/GenBank/DDBJ whole genome shotgun (WGS) entry which is preliminary data.</text>
</comment>
<dbReference type="OrthoDB" id="166868at2759"/>
<dbReference type="AlphaFoldDB" id="A0A225V294"/>
<name>A0A225V294_9STRA</name>
<protein>
    <recommendedName>
        <fullName evidence="3">MULE transposase domain-containing protein</fullName>
    </recommendedName>
</protein>
<dbReference type="EMBL" id="NBNE01009335">
    <property type="protein sequence ID" value="OWY98509.1"/>
    <property type="molecule type" value="Genomic_DNA"/>
</dbReference>
<proteinExistence type="predicted"/>
<reference evidence="2" key="1">
    <citation type="submission" date="2017-03" db="EMBL/GenBank/DDBJ databases">
        <title>Phytopthora megakarya and P. palmivora, two closely related causual agents of cacao black pod achieved similar genome size and gene model numbers by different mechanisms.</title>
        <authorList>
            <person name="Ali S."/>
            <person name="Shao J."/>
            <person name="Larry D.J."/>
            <person name="Kronmiller B."/>
            <person name="Shen D."/>
            <person name="Strem M.D."/>
            <person name="Melnick R.L."/>
            <person name="Guiltinan M.J."/>
            <person name="Tyler B.M."/>
            <person name="Meinhardt L.W."/>
            <person name="Bailey B.A."/>
        </authorList>
    </citation>
    <scope>NUCLEOTIDE SEQUENCE [LARGE SCALE GENOMIC DNA]</scope>
    <source>
        <strain evidence="2">zdho120</strain>
    </source>
</reference>
<evidence type="ECO:0008006" key="3">
    <source>
        <dbReference type="Google" id="ProtNLM"/>
    </source>
</evidence>
<organism evidence="1 2">
    <name type="scientific">Phytophthora megakarya</name>
    <dbReference type="NCBI Taxonomy" id="4795"/>
    <lineage>
        <taxon>Eukaryota</taxon>
        <taxon>Sar</taxon>
        <taxon>Stramenopiles</taxon>
        <taxon>Oomycota</taxon>
        <taxon>Peronosporomycetes</taxon>
        <taxon>Peronosporales</taxon>
        <taxon>Peronosporaceae</taxon>
        <taxon>Phytophthora</taxon>
    </lineage>
</organism>
<accession>A0A225V294</accession>
<sequence length="433" mass="49880">MPPSQQCLEIKQCETEDEFNKFRWKVFCCSVVRGVRPTPCSICPGDHERIEKHLHYKSETCRASGVSVKCPTRWKMCYCNTSSTWVIFSNQPYHLRGIIDCSVPPRPKVTQEMKEYIRRVEENAIAPRLIWSNLLRSPEIPEPALGYPSYAQVKKFGSICAGACAKYNKCCGSRPQHRLWFGNRENADGFPYVGNGEDEEPLILGITTKTLLRRIMELQEQETFLVFHMDATFKVHDLGYPVITCKFTYSHRFYQLAALFINTMKSSLRIDAVMGDAESAHVNVLEKLPEFENGKYLMCFFHVLYNVRRRIRHLSDSVRGLVYRGILDMHYARRRADFESLWSHIYHSPGGYATTNSPYFQLLKVHWLPSSLQLHPCVGSHHKKQKQLVKALVTSERVAVFSTNEDSVVRVCYIGDRELTQSNSGIFDSNVVE</sequence>
<evidence type="ECO:0000313" key="2">
    <source>
        <dbReference type="Proteomes" id="UP000198211"/>
    </source>
</evidence>
<evidence type="ECO:0000313" key="1">
    <source>
        <dbReference type="EMBL" id="OWY98509.1"/>
    </source>
</evidence>
<gene>
    <name evidence="1" type="ORF">PHMEG_00030712</name>
</gene>
<keyword evidence="2" id="KW-1185">Reference proteome</keyword>
<dbReference type="Proteomes" id="UP000198211">
    <property type="component" value="Unassembled WGS sequence"/>
</dbReference>